<protein>
    <submittedName>
        <fullName evidence="1">Uncharacterized protein</fullName>
    </submittedName>
</protein>
<gene>
    <name evidence="1" type="ORF">L1987_04276</name>
</gene>
<dbReference type="EMBL" id="CM042018">
    <property type="protein sequence ID" value="KAI3830142.1"/>
    <property type="molecule type" value="Genomic_DNA"/>
</dbReference>
<comment type="caution">
    <text evidence="1">The sequence shown here is derived from an EMBL/GenBank/DDBJ whole genome shotgun (WGS) entry which is preliminary data.</text>
</comment>
<name>A0ACB9KCZ5_9ASTR</name>
<reference evidence="2" key="1">
    <citation type="journal article" date="2022" name="Mol. Ecol. Resour.">
        <title>The genomes of chicory, endive, great burdock and yacon provide insights into Asteraceae palaeo-polyploidization history and plant inulin production.</title>
        <authorList>
            <person name="Fan W."/>
            <person name="Wang S."/>
            <person name="Wang H."/>
            <person name="Wang A."/>
            <person name="Jiang F."/>
            <person name="Liu H."/>
            <person name="Zhao H."/>
            <person name="Xu D."/>
            <person name="Zhang Y."/>
        </authorList>
    </citation>
    <scope>NUCLEOTIDE SEQUENCE [LARGE SCALE GENOMIC DNA]</scope>
    <source>
        <strain evidence="2">cv. Yunnan</strain>
    </source>
</reference>
<dbReference type="Proteomes" id="UP001056120">
    <property type="component" value="Linkage Group LG01"/>
</dbReference>
<sequence>MNTAKFIASVTSPVSSYFCPNFTIFFRFRDGDFINNISIDRLIHLDKCGLIYCKRNPSHKGMKRFLKF</sequence>
<organism evidence="1 2">
    <name type="scientific">Smallanthus sonchifolius</name>
    <dbReference type="NCBI Taxonomy" id="185202"/>
    <lineage>
        <taxon>Eukaryota</taxon>
        <taxon>Viridiplantae</taxon>
        <taxon>Streptophyta</taxon>
        <taxon>Embryophyta</taxon>
        <taxon>Tracheophyta</taxon>
        <taxon>Spermatophyta</taxon>
        <taxon>Magnoliopsida</taxon>
        <taxon>eudicotyledons</taxon>
        <taxon>Gunneridae</taxon>
        <taxon>Pentapetalae</taxon>
        <taxon>asterids</taxon>
        <taxon>campanulids</taxon>
        <taxon>Asterales</taxon>
        <taxon>Asteraceae</taxon>
        <taxon>Asteroideae</taxon>
        <taxon>Heliantheae alliance</taxon>
        <taxon>Millerieae</taxon>
        <taxon>Smallanthus</taxon>
    </lineage>
</organism>
<accession>A0ACB9KCZ5</accession>
<evidence type="ECO:0000313" key="2">
    <source>
        <dbReference type="Proteomes" id="UP001056120"/>
    </source>
</evidence>
<keyword evidence="2" id="KW-1185">Reference proteome</keyword>
<proteinExistence type="predicted"/>
<evidence type="ECO:0000313" key="1">
    <source>
        <dbReference type="EMBL" id="KAI3830142.1"/>
    </source>
</evidence>
<reference evidence="1 2" key="2">
    <citation type="journal article" date="2022" name="Mol. Ecol. Resour.">
        <title>The genomes of chicory, endive, great burdock and yacon provide insights into Asteraceae paleo-polyploidization history and plant inulin production.</title>
        <authorList>
            <person name="Fan W."/>
            <person name="Wang S."/>
            <person name="Wang H."/>
            <person name="Wang A."/>
            <person name="Jiang F."/>
            <person name="Liu H."/>
            <person name="Zhao H."/>
            <person name="Xu D."/>
            <person name="Zhang Y."/>
        </authorList>
    </citation>
    <scope>NUCLEOTIDE SEQUENCE [LARGE SCALE GENOMIC DNA]</scope>
    <source>
        <strain evidence="2">cv. Yunnan</strain>
        <tissue evidence="1">Leaves</tissue>
    </source>
</reference>